<dbReference type="InterPro" id="IPR015943">
    <property type="entry name" value="WD40/YVTN_repeat-like_dom_sf"/>
</dbReference>
<evidence type="ECO:0000256" key="1">
    <source>
        <dbReference type="ARBA" id="ARBA00004561"/>
    </source>
</evidence>
<evidence type="ECO:0000256" key="7">
    <source>
        <dbReference type="SAM" id="MobiDB-lite"/>
    </source>
</evidence>
<keyword evidence="4" id="KW-0479">Metal-binding</keyword>
<dbReference type="SUPFAM" id="SSF50998">
    <property type="entry name" value="Quinoprotein alcohol dehydrogenase-like"/>
    <property type="match status" value="1"/>
</dbReference>
<dbReference type="AlphaFoldDB" id="A0A8J3AXM8"/>
<dbReference type="GO" id="GO:0009289">
    <property type="term" value="C:pilus"/>
    <property type="evidence" value="ECO:0007669"/>
    <property type="project" value="UniProtKB-SubCell"/>
</dbReference>
<feature type="domain" description="PilY1 beta-propeller" evidence="8">
    <location>
        <begin position="275"/>
        <end position="595"/>
    </location>
</feature>
<dbReference type="Gene3D" id="2.130.10.10">
    <property type="entry name" value="YVTN repeat-like/Quinoprotein amine dehydrogenase"/>
    <property type="match status" value="1"/>
</dbReference>
<dbReference type="InterPro" id="IPR018391">
    <property type="entry name" value="PQQ_b-propeller_rpt"/>
</dbReference>
<comment type="subcellular location">
    <subcellularLocation>
        <location evidence="1">Fimbrium</location>
    </subcellularLocation>
</comment>
<dbReference type="SMART" id="SM00564">
    <property type="entry name" value="PQQ"/>
    <property type="match status" value="4"/>
</dbReference>
<dbReference type="Proteomes" id="UP000627205">
    <property type="component" value="Unassembled WGS sequence"/>
</dbReference>
<accession>A0A8J3AXM8</accession>
<protein>
    <recommendedName>
        <fullName evidence="8">PilY1 beta-propeller domain-containing protein</fullName>
    </recommendedName>
</protein>
<evidence type="ECO:0000313" key="9">
    <source>
        <dbReference type="EMBL" id="GGI54802.1"/>
    </source>
</evidence>
<reference evidence="9" key="2">
    <citation type="submission" date="2020-09" db="EMBL/GenBank/DDBJ databases">
        <authorList>
            <person name="Sun Q."/>
            <person name="Sedlacek I."/>
        </authorList>
    </citation>
    <scope>NUCLEOTIDE SEQUENCE</scope>
    <source>
        <strain evidence="9">CCM 7664</strain>
    </source>
</reference>
<reference evidence="9" key="1">
    <citation type="journal article" date="2014" name="Int. J. Syst. Evol. Microbiol.">
        <title>Complete genome sequence of Corynebacterium casei LMG S-19264T (=DSM 44701T), isolated from a smear-ripened cheese.</title>
        <authorList>
            <consortium name="US DOE Joint Genome Institute (JGI-PGF)"/>
            <person name="Walter F."/>
            <person name="Albersmeier A."/>
            <person name="Kalinowski J."/>
            <person name="Ruckert C."/>
        </authorList>
    </citation>
    <scope>NUCLEOTIDE SEQUENCE</scope>
    <source>
        <strain evidence="9">CCM 7664</strain>
    </source>
</reference>
<keyword evidence="5" id="KW-0106">Calcium</keyword>
<evidence type="ECO:0000256" key="2">
    <source>
        <dbReference type="ARBA" id="ARBA00008387"/>
    </source>
</evidence>
<dbReference type="InterPro" id="IPR008707">
    <property type="entry name" value="B-propeller_PilY1"/>
</dbReference>
<keyword evidence="6" id="KW-0281">Fimbrium</keyword>
<comment type="similarity">
    <text evidence="2">Belongs to the PilY1 family.</text>
</comment>
<dbReference type="InterPro" id="IPR011047">
    <property type="entry name" value="Quinoprotein_ADH-like_sf"/>
</dbReference>
<keyword evidence="10" id="KW-1185">Reference proteome</keyword>
<sequence>MYYYQTDLRADGAIGALGADIDVGKDNVPGSGSDNALHQHMTTFTLGLGVSGSLKYPDALQNLTQGAQSWPVAQADSPTAIDDLWHAAVNGRGTYYSAQKADDLVSGLSNALAGVSARTGAAASAATSTLEPVAGDNQLFIALYRTVKWDGDLQAKTINPTTGEVSNTVVWSAQAQLDQKIATTSDTRTIYTYDADASNKLKAFSWAALDDDEKALFMNKCTDNLLSQCPDLADDDARTKVDEGETLVNFLRGQNGNEDQSGNTDLLYRDREHVLGDMVGAQPVYVKKPTFPYLDTNYAAFRDVTQVNRAATVYAAANDGMLHAFDATTGAERWAYIPPMVLPNLYKLVDKNYASKHQYYVDGSPSVGDICPNAPTTTCQASEWKTILVGGLNKGGKGYYALDITNPASPKALWNFTDVDDEDMGLSYGNPIITKRADGTWVVALTSGYNNTSGDGKGHLYLLNANTGQLLLKLDTTAGSSGTPSGLAKINGWVDTLNDNTVKRFYGGDLLGNVWRFDTDNLVLPDGAEATKLAELGNVGSVGIQPITTRPLLSEIETGGTRYAVVTVGTGKYLGDSDRNDKSQQSIYAIKDKLTDAGYGRLRQDTSFVQQTLTTNKAGTEREGSDNPVDWNTNSGWYVDLNPNNESPGERINVDMQQQLGILAAAGNVPEQNACTVGGYAWLYFFDFRTGSFLESDGTVGQRLMGNSLVAGLRILKLDNGKTITLVTDTSGKSTPQSNPETGAGGTVARRISWQELIVD</sequence>
<gene>
    <name evidence="9" type="ORF">GCM10011430_19760</name>
</gene>
<comment type="caution">
    <text evidence="9">The sequence shown here is derived from an EMBL/GenBank/DDBJ whole genome shotgun (WGS) entry which is preliminary data.</text>
</comment>
<evidence type="ECO:0000313" key="10">
    <source>
        <dbReference type="Proteomes" id="UP000627205"/>
    </source>
</evidence>
<dbReference type="GO" id="GO:0046872">
    <property type="term" value="F:metal ion binding"/>
    <property type="evidence" value="ECO:0007669"/>
    <property type="project" value="UniProtKB-KW"/>
</dbReference>
<feature type="region of interest" description="Disordered" evidence="7">
    <location>
        <begin position="614"/>
        <end position="636"/>
    </location>
</feature>
<evidence type="ECO:0000256" key="6">
    <source>
        <dbReference type="ARBA" id="ARBA00023263"/>
    </source>
</evidence>
<keyword evidence="3" id="KW-1029">Fimbrium biogenesis</keyword>
<evidence type="ECO:0000259" key="8">
    <source>
        <dbReference type="Pfam" id="PF05567"/>
    </source>
</evidence>
<evidence type="ECO:0000256" key="5">
    <source>
        <dbReference type="ARBA" id="ARBA00022837"/>
    </source>
</evidence>
<dbReference type="EMBL" id="BMDP01000003">
    <property type="protein sequence ID" value="GGI54802.1"/>
    <property type="molecule type" value="Genomic_DNA"/>
</dbReference>
<dbReference type="Pfam" id="PF05567">
    <property type="entry name" value="T4P_PilY1"/>
    <property type="match status" value="1"/>
</dbReference>
<name>A0A8J3AXM8_9BURK</name>
<evidence type="ECO:0000256" key="3">
    <source>
        <dbReference type="ARBA" id="ARBA00022558"/>
    </source>
</evidence>
<organism evidence="9 10">
    <name type="scientific">Oxalicibacterium solurbis</name>
    <dbReference type="NCBI Taxonomy" id="69280"/>
    <lineage>
        <taxon>Bacteria</taxon>
        <taxon>Pseudomonadati</taxon>
        <taxon>Pseudomonadota</taxon>
        <taxon>Betaproteobacteria</taxon>
        <taxon>Burkholderiales</taxon>
        <taxon>Oxalobacteraceae</taxon>
        <taxon>Oxalicibacterium</taxon>
    </lineage>
</organism>
<proteinExistence type="inferred from homology"/>
<evidence type="ECO:0000256" key="4">
    <source>
        <dbReference type="ARBA" id="ARBA00022723"/>
    </source>
</evidence>